<reference evidence="3" key="1">
    <citation type="journal article" date="2020" name="bioRxiv">
        <title>Comparative genomics of Chlamydomonas.</title>
        <authorList>
            <person name="Craig R.J."/>
            <person name="Hasan A.R."/>
            <person name="Ness R.W."/>
            <person name="Keightley P.D."/>
        </authorList>
    </citation>
    <scope>NUCLEOTIDE SEQUENCE</scope>
    <source>
        <strain evidence="3">CCAP 11/173</strain>
    </source>
</reference>
<dbReference type="EMBL" id="JAEHOD010000020">
    <property type="protein sequence ID" value="KAG2447842.1"/>
    <property type="molecule type" value="Genomic_DNA"/>
</dbReference>
<protein>
    <recommendedName>
        <fullName evidence="2">Protein kinase domain-containing protein</fullName>
    </recommendedName>
</protein>
<feature type="compositionally biased region" description="Low complexity" evidence="1">
    <location>
        <begin position="621"/>
        <end position="634"/>
    </location>
</feature>
<evidence type="ECO:0000256" key="1">
    <source>
        <dbReference type="SAM" id="MobiDB-lite"/>
    </source>
</evidence>
<dbReference type="InterPro" id="IPR051681">
    <property type="entry name" value="Ser/Thr_Kinases-Pseudokinases"/>
</dbReference>
<dbReference type="Proteomes" id="UP000613740">
    <property type="component" value="Unassembled WGS sequence"/>
</dbReference>
<accession>A0A835WI71</accession>
<keyword evidence="4" id="KW-1185">Reference proteome</keyword>
<dbReference type="SUPFAM" id="SSF56112">
    <property type="entry name" value="Protein kinase-like (PK-like)"/>
    <property type="match status" value="1"/>
</dbReference>
<feature type="region of interest" description="Disordered" evidence="1">
    <location>
        <begin position="607"/>
        <end position="634"/>
    </location>
</feature>
<evidence type="ECO:0000259" key="2">
    <source>
        <dbReference type="PROSITE" id="PS50011"/>
    </source>
</evidence>
<organism evidence="3 4">
    <name type="scientific">Chlamydomonas schloesseri</name>
    <dbReference type="NCBI Taxonomy" id="2026947"/>
    <lineage>
        <taxon>Eukaryota</taxon>
        <taxon>Viridiplantae</taxon>
        <taxon>Chlorophyta</taxon>
        <taxon>core chlorophytes</taxon>
        <taxon>Chlorophyceae</taxon>
        <taxon>CS clade</taxon>
        <taxon>Chlamydomonadales</taxon>
        <taxon>Chlamydomonadaceae</taxon>
        <taxon>Chlamydomonas</taxon>
    </lineage>
</organism>
<dbReference type="PANTHER" id="PTHR44329:SF214">
    <property type="entry name" value="PROTEIN KINASE DOMAIN-CONTAINING PROTEIN"/>
    <property type="match status" value="1"/>
</dbReference>
<evidence type="ECO:0000313" key="3">
    <source>
        <dbReference type="EMBL" id="KAG2447842.1"/>
    </source>
</evidence>
<sequence length="780" mass="78262">MLQTNTFYPTIANGHTQVRMAPLAVPPFNAVSETFLDADTQPDDVCRDGGLPRPLPLPLSLLCPARLGASLSCTLPGRRETAPPPAGVCIGALSGEEPLKRPRPSSRPNQPSATSGGGACIHAPSAVVAAPGGAAAAPAAAAPGASGASEVRAVANAASALLAGAPTATPVAAPSEAHRVADSNELHGSGPQVVASLHELLADIDNLSPMATTAAALGYVTDAAPRGAGAGAGGGKCGAGSSGGSSVHTCWQGTWEKKRAVVVKLVAGGGGSGWCRPDAPLLRSACRAARLAAAHPNLARVFAVRALVLDQELLQELRQLLYPAATMAVPRPLGPACLGYAAWAQAAGQREAGLVFGAPAGLTSGVLNVCDNGSAAAGAAAAAAAAAAGVMRPVGRLQRFLMYSPLGAPALLPGPAAGPYLHPAALVGVYDTSPEGSTCLGPMQLLPGGAARTTAAAGLPSQQHQHRHPPPNPQLVPLLRALARLRLPPGGSVVAVVTEMCDMGNLATLACAAESPFRPSRTWPLHVAHRALLRTAREVASALEALHAAGVPHGCLTPSNVLIQSSNADRRGFVARVADAGSPALSDAATNPLASVTPRMLLLPPEALLTAGGGGGGTGTTSGSSDQAAASSSGRGCAAAADEASAGSAQQQGVEVPGPAFAADVFSFGMLLYVMASGRMPYADEHLVPALVGIAMDGRRPEWPTSACGLPLHPHLEPLYCECVAVDPAQRPSAQQVLLRICHMESQVKAAKLQKWCCRGAAGGVAAAGPVVALPRPYCP</sequence>
<dbReference type="AlphaFoldDB" id="A0A835WI71"/>
<gene>
    <name evidence="3" type="ORF">HYH02_007298</name>
</gene>
<feature type="compositionally biased region" description="Gly residues" evidence="1">
    <location>
        <begin position="611"/>
        <end position="620"/>
    </location>
</feature>
<feature type="region of interest" description="Disordered" evidence="1">
    <location>
        <begin position="91"/>
        <end position="118"/>
    </location>
</feature>
<evidence type="ECO:0000313" key="4">
    <source>
        <dbReference type="Proteomes" id="UP000613740"/>
    </source>
</evidence>
<proteinExistence type="predicted"/>
<dbReference type="InterPro" id="IPR011009">
    <property type="entry name" value="Kinase-like_dom_sf"/>
</dbReference>
<dbReference type="GO" id="GO:0005524">
    <property type="term" value="F:ATP binding"/>
    <property type="evidence" value="ECO:0007669"/>
    <property type="project" value="InterPro"/>
</dbReference>
<dbReference type="Gene3D" id="1.10.510.10">
    <property type="entry name" value="Transferase(Phosphotransferase) domain 1"/>
    <property type="match status" value="1"/>
</dbReference>
<name>A0A835WI71_9CHLO</name>
<dbReference type="PROSITE" id="PS50011">
    <property type="entry name" value="PROTEIN_KINASE_DOM"/>
    <property type="match status" value="1"/>
</dbReference>
<dbReference type="InterPro" id="IPR000719">
    <property type="entry name" value="Prot_kinase_dom"/>
</dbReference>
<dbReference type="SMART" id="SM00220">
    <property type="entry name" value="S_TKc"/>
    <property type="match status" value="1"/>
</dbReference>
<dbReference type="OrthoDB" id="547933at2759"/>
<feature type="domain" description="Protein kinase" evidence="2">
    <location>
        <begin position="341"/>
        <end position="746"/>
    </location>
</feature>
<comment type="caution">
    <text evidence="3">The sequence shown here is derived from an EMBL/GenBank/DDBJ whole genome shotgun (WGS) entry which is preliminary data.</text>
</comment>
<dbReference type="GO" id="GO:0004674">
    <property type="term" value="F:protein serine/threonine kinase activity"/>
    <property type="evidence" value="ECO:0007669"/>
    <property type="project" value="TreeGrafter"/>
</dbReference>
<dbReference type="PANTHER" id="PTHR44329">
    <property type="entry name" value="SERINE/THREONINE-PROTEIN KINASE TNNI3K-RELATED"/>
    <property type="match status" value="1"/>
</dbReference>